<keyword evidence="2" id="KW-0812">Transmembrane</keyword>
<feature type="compositionally biased region" description="Pro residues" evidence="1">
    <location>
        <begin position="75"/>
        <end position="85"/>
    </location>
</feature>
<dbReference type="RefSeq" id="WP_090517742.1">
    <property type="nucleotide sequence ID" value="NZ_CWKH01000003.1"/>
</dbReference>
<evidence type="ECO:0000256" key="1">
    <source>
        <dbReference type="SAM" id="MobiDB-lite"/>
    </source>
</evidence>
<reference evidence="5" key="1">
    <citation type="submission" date="2015-07" db="EMBL/GenBank/DDBJ databases">
        <authorList>
            <person name="Urmite Genomes"/>
        </authorList>
    </citation>
    <scope>NUCLEOTIDE SEQUENCE [LARGE SCALE GENOMIC DNA]</scope>
    <source>
        <strain evidence="5">type strain: ATCC 49404</strain>
    </source>
</reference>
<keyword evidence="2" id="KW-0472">Membrane</keyword>
<dbReference type="AlphaFoldDB" id="A0A0H5RW45"/>
<dbReference type="STRING" id="146018.BN2156_05049"/>
<dbReference type="GO" id="GO:0016853">
    <property type="term" value="F:isomerase activity"/>
    <property type="evidence" value="ECO:0007669"/>
    <property type="project" value="UniProtKB-KW"/>
</dbReference>
<feature type="transmembrane region" description="Helical" evidence="2">
    <location>
        <begin position="177"/>
        <end position="206"/>
    </location>
</feature>
<dbReference type="Proteomes" id="UP000199147">
    <property type="component" value="Unassembled WGS sequence"/>
</dbReference>
<evidence type="ECO:0000313" key="4">
    <source>
        <dbReference type="EMBL" id="CRZ18148.1"/>
    </source>
</evidence>
<organism evidence="4 5">
    <name type="scientific">Mycolicibacterium neworleansense</name>
    <dbReference type="NCBI Taxonomy" id="146018"/>
    <lineage>
        <taxon>Bacteria</taxon>
        <taxon>Bacillati</taxon>
        <taxon>Actinomycetota</taxon>
        <taxon>Actinomycetes</taxon>
        <taxon>Mycobacteriales</taxon>
        <taxon>Mycobacteriaceae</taxon>
        <taxon>Mycolicibacterium</taxon>
    </lineage>
</organism>
<gene>
    <name evidence="4" type="ORF">BN2156_05049</name>
</gene>
<name>A0A0H5RW45_9MYCO</name>
<feature type="transmembrane region" description="Helical" evidence="2">
    <location>
        <begin position="141"/>
        <end position="165"/>
    </location>
</feature>
<feature type="compositionally biased region" description="Low complexity" evidence="1">
    <location>
        <begin position="16"/>
        <end position="26"/>
    </location>
</feature>
<evidence type="ECO:0000259" key="3">
    <source>
        <dbReference type="Pfam" id="PF13828"/>
    </source>
</evidence>
<dbReference type="EMBL" id="CWKH01000003">
    <property type="protein sequence ID" value="CRZ18148.1"/>
    <property type="molecule type" value="Genomic_DNA"/>
</dbReference>
<dbReference type="InterPro" id="IPR025241">
    <property type="entry name" value="DUF4190"/>
</dbReference>
<protein>
    <submittedName>
        <fullName evidence="4">Peptidyl-prolyl cis-trans isomerase</fullName>
    </submittedName>
</protein>
<feature type="domain" description="DUF4190" evidence="3">
    <location>
        <begin position="130"/>
        <end position="192"/>
    </location>
</feature>
<keyword evidence="5" id="KW-1185">Reference proteome</keyword>
<evidence type="ECO:0000313" key="5">
    <source>
        <dbReference type="Proteomes" id="UP000199147"/>
    </source>
</evidence>
<keyword evidence="4" id="KW-0413">Isomerase</keyword>
<keyword evidence="2" id="KW-1133">Transmembrane helix</keyword>
<dbReference type="Pfam" id="PF13828">
    <property type="entry name" value="DUF4190"/>
    <property type="match status" value="1"/>
</dbReference>
<accession>A0A0H5RW45</accession>
<feature type="region of interest" description="Disordered" evidence="1">
    <location>
        <begin position="1"/>
        <end position="85"/>
    </location>
</feature>
<proteinExistence type="predicted"/>
<evidence type="ECO:0000256" key="2">
    <source>
        <dbReference type="SAM" id="Phobius"/>
    </source>
</evidence>
<sequence length="207" mass="20644">MTNADGNAGETPPSDPGSQPSEPSSSGYEAPSIEHSQDRPDIGGAQPSYEYGPPSYGANPPYPPAIDYPADIPHDYPPPPAFPGASSYPPPYPPPMPGYPPPPGYGVPGGYPGYPGGYGIPPSATTNTPAIGSLVASIVSLFLFAMCGIGLLAAVVGIGLGVTALNQIKKTGQAGHGLAIAGIAVGAVGAILNTGMLLFFLIGAFAA</sequence>